<evidence type="ECO:0000256" key="1">
    <source>
        <dbReference type="ARBA" id="ARBA00022737"/>
    </source>
</evidence>
<feature type="repeat" description="ANK" evidence="3">
    <location>
        <begin position="535"/>
        <end position="567"/>
    </location>
</feature>
<evidence type="ECO:0000313" key="6">
    <source>
        <dbReference type="Proteomes" id="UP000288012"/>
    </source>
</evidence>
<dbReference type="InterPro" id="IPR036770">
    <property type="entry name" value="Ankyrin_rpt-contain_sf"/>
</dbReference>
<feature type="repeat" description="ANK" evidence="3">
    <location>
        <begin position="469"/>
        <end position="501"/>
    </location>
</feature>
<gene>
    <name evidence="5" type="ORF">EKM59_08855</name>
</gene>
<dbReference type="SMART" id="SM00248">
    <property type="entry name" value="ANK"/>
    <property type="match status" value="10"/>
</dbReference>
<dbReference type="PROSITE" id="PS50297">
    <property type="entry name" value="ANK_REP_REGION"/>
    <property type="match status" value="3"/>
</dbReference>
<organism evidence="5 6">
    <name type="scientific">Legionella septentrionalis</name>
    <dbReference type="NCBI Taxonomy" id="2498109"/>
    <lineage>
        <taxon>Bacteria</taxon>
        <taxon>Pseudomonadati</taxon>
        <taxon>Pseudomonadota</taxon>
        <taxon>Gammaproteobacteria</taxon>
        <taxon>Legionellales</taxon>
        <taxon>Legionellaceae</taxon>
        <taxon>Legionella</taxon>
    </lineage>
</organism>
<evidence type="ECO:0000256" key="4">
    <source>
        <dbReference type="SAM" id="Phobius"/>
    </source>
</evidence>
<dbReference type="PROSITE" id="PS50088">
    <property type="entry name" value="ANK_REPEAT"/>
    <property type="match status" value="7"/>
</dbReference>
<dbReference type="PANTHER" id="PTHR24180">
    <property type="entry name" value="CYCLIN-DEPENDENT KINASE INHIBITOR 2C-RELATED"/>
    <property type="match status" value="1"/>
</dbReference>
<protein>
    <submittedName>
        <fullName evidence="5">Ankyrin repeat domain-containing protein</fullName>
    </submittedName>
</protein>
<feature type="repeat" description="ANK" evidence="3">
    <location>
        <begin position="336"/>
        <end position="368"/>
    </location>
</feature>
<reference evidence="5 6" key="1">
    <citation type="submission" date="2018-12" db="EMBL/GenBank/DDBJ databases">
        <title>Legionella sp,whole genome shotgun sequence.</title>
        <authorList>
            <person name="Wu H."/>
        </authorList>
    </citation>
    <scope>NUCLEOTIDE SEQUENCE [LARGE SCALE GENOMIC DNA]</scope>
    <source>
        <strain evidence="6">km714</strain>
    </source>
</reference>
<feature type="repeat" description="ANK" evidence="3">
    <location>
        <begin position="403"/>
        <end position="436"/>
    </location>
</feature>
<evidence type="ECO:0000256" key="3">
    <source>
        <dbReference type="PROSITE-ProRule" id="PRU00023"/>
    </source>
</evidence>
<dbReference type="PANTHER" id="PTHR24180:SF45">
    <property type="entry name" value="POLY [ADP-RIBOSE] POLYMERASE TANKYRASE"/>
    <property type="match status" value="1"/>
</dbReference>
<dbReference type="SUPFAM" id="SSF48403">
    <property type="entry name" value="Ankyrin repeat"/>
    <property type="match status" value="1"/>
</dbReference>
<keyword evidence="1" id="KW-0677">Repeat</keyword>
<dbReference type="Pfam" id="PF12796">
    <property type="entry name" value="Ank_2"/>
    <property type="match status" value="2"/>
</dbReference>
<accession>A0A433JHQ7</accession>
<feature type="repeat" description="ANK" evidence="3">
    <location>
        <begin position="502"/>
        <end position="534"/>
    </location>
</feature>
<sequence length="827" mass="92241">MHAFDVAKKLGYESKDSKGICQGFSIRWLEACLAGEEKLFLKRIEKIAEYNNFAEPLLKQVAIVKKRVASWQTSAPDLQHLTEEEQELFDVLAFYESLVLYHRPHNHSLLPEGACQENIEKISPIASSDSILKKGGWQQIYKEAMILTREEIKKYFDELANLLAQHLPPEQQVGLMLANQSHAIALTYQQEAGWTFMDINQYPPKTLGKDTDNLSYYISLAFGYDWHIPLNATLFTTGDHPNLVQFKKDFSTLKFGKNLAEMALRASRDGIDLAYMAAAQGDAAMLSELGKAGANLHKTYKETKHTLAWIAAQNGHINILHELAKNNVDLDKTDTKGVAPVHVAALTGQYEAITVLHQYKIPVNKRNEKNGFTPSHYAAIGGQSKTLDTLKQLGANLNEEADGGVTPLHNAILRQQEHIVVKLLNDKEIDCNKNENGVHPIHYASWAGSDTILDLFKKKGFDLAIEDGDGKTIAHYLAEKGYADLVEKYLEQGFDFNKKDKKGLTPLHCAAKAGQLGIIKLLAEKGFDLNKDDESGQNIAHIAAAHNQAHLIPFLADKGVDLAKKDKGNVTPIMRAAIQGAKEALIKLIPYDSEDLIPYLAILRDQITIIETLFELKIPFKDTAFCNYSAVKAKLIAEGSAKTQARIEDFLAQKEDKENPSITAYEFAFLLGKDDILRLLNQHDPKTRELLRSLQVLRAHGEAIKQKNLKNEVEGEKAIAAADALENLAYLYFAEKNTLNPDTKTIEKIQDSFKQRLAQTHKDLSTHRSLWKPVLANILIAATGIGLLVIIGKLLITGNAFFMETKRQKLANEVSGEFEKLLANKPT</sequence>
<feature type="repeat" description="ANK" evidence="3">
    <location>
        <begin position="436"/>
        <end position="468"/>
    </location>
</feature>
<dbReference type="InterPro" id="IPR051637">
    <property type="entry name" value="Ank_repeat_dom-contain_49"/>
</dbReference>
<dbReference type="Proteomes" id="UP000288012">
    <property type="component" value="Unassembled WGS sequence"/>
</dbReference>
<comment type="caution">
    <text evidence="5">The sequence shown here is derived from an EMBL/GenBank/DDBJ whole genome shotgun (WGS) entry which is preliminary data.</text>
</comment>
<dbReference type="InterPro" id="IPR002110">
    <property type="entry name" value="Ankyrin_rpt"/>
</dbReference>
<proteinExistence type="predicted"/>
<dbReference type="EMBL" id="RZGR01000028">
    <property type="protein sequence ID" value="RUQ84120.1"/>
    <property type="molecule type" value="Genomic_DNA"/>
</dbReference>
<dbReference type="Gene3D" id="1.25.40.20">
    <property type="entry name" value="Ankyrin repeat-containing domain"/>
    <property type="match status" value="2"/>
</dbReference>
<evidence type="ECO:0000256" key="2">
    <source>
        <dbReference type="ARBA" id="ARBA00023043"/>
    </source>
</evidence>
<dbReference type="RefSeq" id="WP_126954107.1">
    <property type="nucleotide sequence ID" value="NZ_RZGR01000028.1"/>
</dbReference>
<dbReference type="AlphaFoldDB" id="A0A433JHQ7"/>
<feature type="repeat" description="ANK" evidence="3">
    <location>
        <begin position="370"/>
        <end position="402"/>
    </location>
</feature>
<name>A0A433JHQ7_9GAMM</name>
<keyword evidence="6" id="KW-1185">Reference proteome</keyword>
<feature type="transmembrane region" description="Helical" evidence="4">
    <location>
        <begin position="774"/>
        <end position="796"/>
    </location>
</feature>
<keyword evidence="2 3" id="KW-0040">ANK repeat</keyword>
<evidence type="ECO:0000313" key="5">
    <source>
        <dbReference type="EMBL" id="RUQ84120.1"/>
    </source>
</evidence>
<keyword evidence="4" id="KW-0472">Membrane</keyword>
<keyword evidence="4" id="KW-0812">Transmembrane</keyword>
<keyword evidence="4" id="KW-1133">Transmembrane helix</keyword>